<evidence type="ECO:0000313" key="4">
    <source>
        <dbReference type="Proteomes" id="UP000257200"/>
    </source>
</evidence>
<feature type="region of interest" description="Disordered" evidence="2">
    <location>
        <begin position="524"/>
        <end position="548"/>
    </location>
</feature>
<organism evidence="3 4">
    <name type="scientific">Acanthochromis polyacanthus</name>
    <name type="common">spiny chromis</name>
    <dbReference type="NCBI Taxonomy" id="80966"/>
    <lineage>
        <taxon>Eukaryota</taxon>
        <taxon>Metazoa</taxon>
        <taxon>Chordata</taxon>
        <taxon>Craniata</taxon>
        <taxon>Vertebrata</taxon>
        <taxon>Euteleostomi</taxon>
        <taxon>Actinopterygii</taxon>
        <taxon>Neopterygii</taxon>
        <taxon>Teleostei</taxon>
        <taxon>Neoteleostei</taxon>
        <taxon>Acanthomorphata</taxon>
        <taxon>Ovalentaria</taxon>
        <taxon>Pomacentridae</taxon>
        <taxon>Acanthochromis</taxon>
    </lineage>
</organism>
<dbReference type="InParanoid" id="A0A3Q1FQ66"/>
<reference evidence="3" key="2">
    <citation type="submission" date="2025-09" db="UniProtKB">
        <authorList>
            <consortium name="Ensembl"/>
        </authorList>
    </citation>
    <scope>IDENTIFICATION</scope>
</reference>
<reference evidence="3" key="1">
    <citation type="submission" date="2025-08" db="UniProtKB">
        <authorList>
            <consortium name="Ensembl"/>
        </authorList>
    </citation>
    <scope>IDENTIFICATION</scope>
</reference>
<feature type="region of interest" description="Disordered" evidence="2">
    <location>
        <begin position="560"/>
        <end position="593"/>
    </location>
</feature>
<dbReference type="GeneTree" id="ENSGT00940000167301"/>
<dbReference type="Proteomes" id="UP000257200">
    <property type="component" value="Unplaced"/>
</dbReference>
<keyword evidence="4" id="KW-1185">Reference proteome</keyword>
<feature type="compositionally biased region" description="Polar residues" evidence="2">
    <location>
        <begin position="560"/>
        <end position="573"/>
    </location>
</feature>
<dbReference type="STRING" id="80966.ENSAPOP00000017792"/>
<keyword evidence="1" id="KW-0175">Coiled coil</keyword>
<dbReference type="Ensembl" id="ENSAPOT00000027174.1">
    <property type="protein sequence ID" value="ENSAPOP00000017792.1"/>
    <property type="gene ID" value="ENSAPOG00000021032.1"/>
</dbReference>
<proteinExistence type="predicted"/>
<evidence type="ECO:0000313" key="3">
    <source>
        <dbReference type="Ensembl" id="ENSAPOP00000017792.1"/>
    </source>
</evidence>
<name>A0A3Q1FQ66_9TELE</name>
<feature type="coiled-coil region" evidence="1">
    <location>
        <begin position="151"/>
        <end position="213"/>
    </location>
</feature>
<feature type="coiled-coil region" evidence="1">
    <location>
        <begin position="333"/>
        <end position="360"/>
    </location>
</feature>
<evidence type="ECO:0000256" key="2">
    <source>
        <dbReference type="SAM" id="MobiDB-lite"/>
    </source>
</evidence>
<protein>
    <submittedName>
        <fullName evidence="3">Coiled-coil domain containing 62</fullName>
    </submittedName>
</protein>
<dbReference type="AlphaFoldDB" id="A0A3Q1FQ66"/>
<accession>A0A3Q1FQ66</accession>
<evidence type="ECO:0000256" key="1">
    <source>
        <dbReference type="SAM" id="Coils"/>
    </source>
</evidence>
<sequence>MTVSTVSSPEGKAKSLCCYICLFSLIKLNPYFLHFILASTRVQKEFSKPCLLNILLVHLYTFPTKSKNYMLLYLYDVSLINRQLSVYNCTLQKNVAVPLDVSKASGITSFRMDTTANHWPRGAALTPSDTLCPPSFQETPLPVSDPSGSTIQRQRRELQLLIAELKDREKELNVMAASHHKQHRAWEQDRQRVLSLEQRCARLDEELQKRNEVIRVLSKRVWLVETREKDVQEELSTAQQQLCELQKKQQHISERCQDFEEKNQSLSSTVMALSTQVGSLQVREEELSSMLKLKDKDVTEASNHVLNLSGRLREQDAALTESRSRESMLLRELEENKHRCREATHQVAQLKEELQLQVTQSSTQREEIIRLKQELQLLHRDLVLTGEGDSWKDELLELARSKQERIMSELRCLQQVCDNQQNDLQLLRLNQESAHESLREKTSLGLFGSQDELTCHCIDRRSSSSLRRKNLRPVHDTSTPPAADLQASANSELGVFSAHLTDGDVRLSSCSLQQLLDESRLVTAGSENSSLRRRSSLKNSSPAMNCGTTEPLYFHERLTPQQHPSTSILQQTDEAPPKACPPHGAHQPATWTS</sequence>